<dbReference type="EMBL" id="AFYH01170743">
    <property type="status" value="NOT_ANNOTATED_CDS"/>
    <property type="molecule type" value="Genomic_DNA"/>
</dbReference>
<dbReference type="STRING" id="7897.ENSLACP00000006949"/>
<comment type="similarity">
    <text evidence="4">Belongs to the ThTPase family.</text>
</comment>
<dbReference type="FunCoup" id="H3ABC8">
    <property type="interactions" value="542"/>
</dbReference>
<evidence type="ECO:0000256" key="13">
    <source>
        <dbReference type="ARBA" id="ARBA00048194"/>
    </source>
</evidence>
<dbReference type="CDD" id="cd07758">
    <property type="entry name" value="ThTPase"/>
    <property type="match status" value="1"/>
</dbReference>
<evidence type="ECO:0000256" key="7">
    <source>
        <dbReference type="ARBA" id="ARBA00020088"/>
    </source>
</evidence>
<feature type="domain" description="CYTH" evidence="14">
    <location>
        <begin position="5"/>
        <end position="193"/>
    </location>
</feature>
<dbReference type="GO" id="GO:0006772">
    <property type="term" value="P:thiamine metabolic process"/>
    <property type="evidence" value="ECO:0007669"/>
    <property type="project" value="InterPro"/>
</dbReference>
<evidence type="ECO:0000256" key="4">
    <source>
        <dbReference type="ARBA" id="ARBA00008181"/>
    </source>
</evidence>
<name>H3ABC8_LATCH</name>
<dbReference type="Pfam" id="PF01928">
    <property type="entry name" value="CYTH"/>
    <property type="match status" value="1"/>
</dbReference>
<comment type="catalytic activity">
    <reaction evidence="13">
        <text>thiamine triphosphate + H2O = thiamine diphosphate + phosphate + H(+)</text>
        <dbReference type="Rhea" id="RHEA:11744"/>
        <dbReference type="ChEBI" id="CHEBI:15377"/>
        <dbReference type="ChEBI" id="CHEBI:15378"/>
        <dbReference type="ChEBI" id="CHEBI:43474"/>
        <dbReference type="ChEBI" id="CHEBI:58937"/>
        <dbReference type="ChEBI" id="CHEBI:58938"/>
        <dbReference type="EC" id="3.6.1.28"/>
    </reaction>
</comment>
<sequence length="210" mass="23803">MASDTMEVERKFVLGADTEVKLHKLGAEVDSSLSFEDRYFDTSDFKLTLQDTWLRNRAGCWELKCPVNGNCQEDATTHYRELTGEDQIVSHLSELLGLQDLRGCPLDELLCQASLEVFAAYVTERKGYSMPGGIHIDLDRANFGYQVGEIEVMVDNVEKIPEAVRKINSVAEKLGLDEKERIPGKMYTYLKRFCPLHYQALLAAHVLHSE</sequence>
<keyword evidence="16" id="KW-1185">Reference proteome</keyword>
<dbReference type="Ensembl" id="ENSLACT00000007008.2">
    <property type="protein sequence ID" value="ENSLACP00000006949.2"/>
    <property type="gene ID" value="ENSLACG00000006169.2"/>
</dbReference>
<evidence type="ECO:0000256" key="6">
    <source>
        <dbReference type="ARBA" id="ARBA00012378"/>
    </source>
</evidence>
<keyword evidence="11" id="KW-0460">Magnesium</keyword>
<dbReference type="Gene3D" id="2.40.320.10">
    <property type="entry name" value="Hypothetical Protein Pfu-838710-001"/>
    <property type="match status" value="1"/>
</dbReference>
<reference evidence="15" key="2">
    <citation type="submission" date="2025-08" db="UniProtKB">
        <authorList>
            <consortium name="Ensembl"/>
        </authorList>
    </citation>
    <scope>IDENTIFICATION</scope>
</reference>
<gene>
    <name evidence="15" type="primary">THTPA</name>
</gene>
<evidence type="ECO:0000256" key="12">
    <source>
        <dbReference type="ARBA" id="ARBA00022990"/>
    </source>
</evidence>
<dbReference type="EC" id="3.6.1.28" evidence="6"/>
<dbReference type="GO" id="GO:0000287">
    <property type="term" value="F:magnesium ion binding"/>
    <property type="evidence" value="ECO:0007669"/>
    <property type="project" value="TreeGrafter"/>
</dbReference>
<dbReference type="PANTHER" id="PTHR14586">
    <property type="entry name" value="THIAMINE-TRIPHOSPHATASE"/>
    <property type="match status" value="1"/>
</dbReference>
<dbReference type="GO" id="GO:0050333">
    <property type="term" value="F:thiamine triphosphate phosphatase activity"/>
    <property type="evidence" value="ECO:0007669"/>
    <property type="project" value="UniProtKB-EC"/>
</dbReference>
<dbReference type="AlphaFoldDB" id="H3ABC8"/>
<dbReference type="PROSITE" id="PS51707">
    <property type="entry name" value="CYTH"/>
    <property type="match status" value="1"/>
</dbReference>
<comment type="function">
    <text evidence="2">Hydrolase highly specific for thiamine triphosphate (ThTP).</text>
</comment>
<dbReference type="OrthoDB" id="442176at2759"/>
<dbReference type="OMA" id="HWLRHRE"/>
<keyword evidence="9" id="KW-0479">Metal-binding</keyword>
<comment type="subunit">
    <text evidence="5">Monomer.</text>
</comment>
<dbReference type="GeneID" id="102354355"/>
<protein>
    <recommendedName>
        <fullName evidence="7">Thiamine-triphosphatase</fullName>
        <ecNumber evidence="6">3.6.1.28</ecNumber>
    </recommendedName>
</protein>
<keyword evidence="10" id="KW-0378">Hydrolase</keyword>
<dbReference type="RefSeq" id="XP_006006386.1">
    <property type="nucleotide sequence ID" value="XM_006006324.3"/>
</dbReference>
<dbReference type="GO" id="GO:0042357">
    <property type="term" value="P:thiamine diphosphate metabolic process"/>
    <property type="evidence" value="ECO:0007669"/>
    <property type="project" value="TreeGrafter"/>
</dbReference>
<dbReference type="InterPro" id="IPR039582">
    <property type="entry name" value="THTPA"/>
</dbReference>
<evidence type="ECO:0000259" key="14">
    <source>
        <dbReference type="PROSITE" id="PS51707"/>
    </source>
</evidence>
<proteinExistence type="inferred from homology"/>
<evidence type="ECO:0000256" key="2">
    <source>
        <dbReference type="ARBA" id="ARBA00002106"/>
    </source>
</evidence>
<dbReference type="InterPro" id="IPR012177">
    <property type="entry name" value="ThTPase_euk"/>
</dbReference>
<dbReference type="GeneTree" id="ENSGT00390000005996"/>
<dbReference type="GO" id="GO:0005737">
    <property type="term" value="C:cytoplasm"/>
    <property type="evidence" value="ECO:0007669"/>
    <property type="project" value="UniProtKB-SubCell"/>
</dbReference>
<dbReference type="SUPFAM" id="SSF55154">
    <property type="entry name" value="CYTH-like phosphatases"/>
    <property type="match status" value="1"/>
</dbReference>
<evidence type="ECO:0000256" key="3">
    <source>
        <dbReference type="ARBA" id="ARBA00004496"/>
    </source>
</evidence>
<evidence type="ECO:0000256" key="11">
    <source>
        <dbReference type="ARBA" id="ARBA00022842"/>
    </source>
</evidence>
<dbReference type="Proteomes" id="UP000008672">
    <property type="component" value="Unassembled WGS sequence"/>
</dbReference>
<evidence type="ECO:0000256" key="1">
    <source>
        <dbReference type="ARBA" id="ARBA00001946"/>
    </source>
</evidence>
<keyword evidence="8" id="KW-0963">Cytoplasm</keyword>
<evidence type="ECO:0000256" key="8">
    <source>
        <dbReference type="ARBA" id="ARBA00022490"/>
    </source>
</evidence>
<dbReference type="PANTHER" id="PTHR14586:SF1">
    <property type="entry name" value="THIAMINE-TRIPHOSPHATASE"/>
    <property type="match status" value="1"/>
</dbReference>
<dbReference type="SMART" id="SM01118">
    <property type="entry name" value="CYTH"/>
    <property type="match status" value="1"/>
</dbReference>
<accession>H3ABC8</accession>
<comment type="cofactor">
    <cofactor evidence="1">
        <name>Mg(2+)</name>
        <dbReference type="ChEBI" id="CHEBI:18420"/>
    </cofactor>
</comment>
<dbReference type="CTD" id="79178"/>
<dbReference type="InterPro" id="IPR023577">
    <property type="entry name" value="CYTH_domain"/>
</dbReference>
<dbReference type="Bgee" id="ENSLACG00000006169">
    <property type="expression patterns" value="Expressed in muscle tissue and 6 other cell types or tissues"/>
</dbReference>
<reference evidence="16" key="1">
    <citation type="submission" date="2011-08" db="EMBL/GenBank/DDBJ databases">
        <title>The draft genome of Latimeria chalumnae.</title>
        <authorList>
            <person name="Di Palma F."/>
            <person name="Alfoldi J."/>
            <person name="Johnson J."/>
            <person name="Berlin A."/>
            <person name="Gnerre S."/>
            <person name="Jaffe D."/>
            <person name="MacCallum I."/>
            <person name="Young S."/>
            <person name="Walker B.J."/>
            <person name="Lander E."/>
            <person name="Lindblad-Toh K."/>
        </authorList>
    </citation>
    <scope>NUCLEOTIDE SEQUENCE [LARGE SCALE GENOMIC DNA]</scope>
    <source>
        <strain evidence="16">Wild caught</strain>
    </source>
</reference>
<evidence type="ECO:0000313" key="15">
    <source>
        <dbReference type="Ensembl" id="ENSLACP00000006949.2"/>
    </source>
</evidence>
<dbReference type="EMBL" id="AFYH01170742">
    <property type="status" value="NOT_ANNOTATED_CDS"/>
    <property type="molecule type" value="Genomic_DNA"/>
</dbReference>
<organism evidence="15 16">
    <name type="scientific">Latimeria chalumnae</name>
    <name type="common">Coelacanth</name>
    <dbReference type="NCBI Taxonomy" id="7897"/>
    <lineage>
        <taxon>Eukaryota</taxon>
        <taxon>Metazoa</taxon>
        <taxon>Chordata</taxon>
        <taxon>Craniata</taxon>
        <taxon>Vertebrata</taxon>
        <taxon>Euteleostomi</taxon>
        <taxon>Coelacanthiformes</taxon>
        <taxon>Coelacanthidae</taxon>
        <taxon>Latimeria</taxon>
    </lineage>
</organism>
<dbReference type="InParanoid" id="H3ABC8"/>
<evidence type="ECO:0000313" key="16">
    <source>
        <dbReference type="Proteomes" id="UP000008672"/>
    </source>
</evidence>
<dbReference type="eggNOG" id="ENOG502S5G9">
    <property type="taxonomic scope" value="Eukaryota"/>
</dbReference>
<evidence type="ECO:0000256" key="10">
    <source>
        <dbReference type="ARBA" id="ARBA00022801"/>
    </source>
</evidence>
<evidence type="ECO:0000256" key="9">
    <source>
        <dbReference type="ARBA" id="ARBA00022723"/>
    </source>
</evidence>
<dbReference type="HOGENOM" id="CLU_105907_0_0_1"/>
<dbReference type="InterPro" id="IPR033469">
    <property type="entry name" value="CYTH-like_dom_sf"/>
</dbReference>
<evidence type="ECO:0000256" key="5">
    <source>
        <dbReference type="ARBA" id="ARBA00011245"/>
    </source>
</evidence>
<comment type="subcellular location">
    <subcellularLocation>
        <location evidence="3">Cytoplasm</location>
    </subcellularLocation>
</comment>
<reference evidence="15" key="3">
    <citation type="submission" date="2025-09" db="UniProtKB">
        <authorList>
            <consortium name="Ensembl"/>
        </authorList>
    </citation>
    <scope>IDENTIFICATION</scope>
</reference>
<dbReference type="KEGG" id="lcm:102354355"/>
<keyword evidence="12" id="KW-0007">Acetylation</keyword>